<keyword evidence="3 5" id="KW-0547">Nucleotide-binding</keyword>
<dbReference type="GO" id="GO:0003676">
    <property type="term" value="F:nucleic acid binding"/>
    <property type="evidence" value="ECO:0007669"/>
    <property type="project" value="InterPro"/>
</dbReference>
<dbReference type="Gene3D" id="3.30.160.60">
    <property type="entry name" value="Classic Zinc Finger"/>
    <property type="match status" value="1"/>
</dbReference>
<dbReference type="InterPro" id="IPR027417">
    <property type="entry name" value="P-loop_NTPase"/>
</dbReference>
<keyword evidence="8" id="KW-1185">Reference proteome</keyword>
<name>A0A196SLI8_BLAHN</name>
<dbReference type="OrthoDB" id="775260at2759"/>
<dbReference type="GO" id="GO:0005524">
    <property type="term" value="F:ATP binding"/>
    <property type="evidence" value="ECO:0007669"/>
    <property type="project" value="UniProtKB-KW"/>
</dbReference>
<dbReference type="PANTHER" id="PTHR11088:SF89">
    <property type="entry name" value="TRNA DIMETHYLALLYLTRANSFERASE"/>
    <property type="match status" value="1"/>
</dbReference>
<dbReference type="InterPro" id="IPR039657">
    <property type="entry name" value="Dimethylallyltransferase"/>
</dbReference>
<dbReference type="Pfam" id="PF01715">
    <property type="entry name" value="IPPT"/>
    <property type="match status" value="1"/>
</dbReference>
<dbReference type="Gene3D" id="3.40.50.300">
    <property type="entry name" value="P-loop containing nucleotide triphosphate hydrolases"/>
    <property type="match status" value="1"/>
</dbReference>
<evidence type="ECO:0000313" key="8">
    <source>
        <dbReference type="Proteomes" id="UP000078348"/>
    </source>
</evidence>
<evidence type="ECO:0000256" key="4">
    <source>
        <dbReference type="ARBA" id="ARBA00022840"/>
    </source>
</evidence>
<dbReference type="STRING" id="478820.A0A196SLI8"/>
<dbReference type="Proteomes" id="UP000078348">
    <property type="component" value="Unassembled WGS sequence"/>
</dbReference>
<dbReference type="InterPro" id="IPR018022">
    <property type="entry name" value="IPT"/>
</dbReference>
<feature type="domain" description="C2H2-type" evidence="6">
    <location>
        <begin position="360"/>
        <end position="382"/>
    </location>
</feature>
<proteinExistence type="inferred from homology"/>
<keyword evidence="4 5" id="KW-0067">ATP-binding</keyword>
<accession>A0A196SLI8</accession>
<dbReference type="GO" id="GO:0006400">
    <property type="term" value="P:tRNA modification"/>
    <property type="evidence" value="ECO:0007669"/>
    <property type="project" value="TreeGrafter"/>
</dbReference>
<dbReference type="SUPFAM" id="SSF57667">
    <property type="entry name" value="beta-beta-alpha zinc fingers"/>
    <property type="match status" value="1"/>
</dbReference>
<dbReference type="HAMAP" id="MF_00185">
    <property type="entry name" value="IPP_trans"/>
    <property type="match status" value="1"/>
</dbReference>
<sequence length="411" mass="46777">MKKNRAVFIVGTTGVGKTKLSIQLAHRFNGEIINADAMQMYHGLNIATAKATVQERDGVPHHLLDEVDPRTEVTVHDFHKRASQIIADLNEQGKLPIVVGGTHYYIQSLIWDSLLDEGERSPEIPTDDLDAKSTEELYAMLQRVDPEPQQHPHQRKRILSDLRLYNQTGVAPSQLRQEHNARQSKEERLDNVVIWLSCQPEVLAARLDKRVDGMLAAGLLAENTAFVQRNIEGSDIGRGVWQAIGLKEFMPLYLDAAGRYNHRTAVDAESAEVQEMVARVKVDTQQYAKRQITWIRNRLLARVQHLIQLDTSQLDRWDDVVLNPAVNVVEHLMAGTLPAVKVNHAFWEQQSESRNKKFVCDVCKKVIMGEEQWHDHLRGRVHKRHVEGLKKKKAAEAYFASKKKEKESSLS</sequence>
<dbReference type="NCBIfam" id="TIGR00174">
    <property type="entry name" value="miaA"/>
    <property type="match status" value="1"/>
</dbReference>
<evidence type="ECO:0000256" key="2">
    <source>
        <dbReference type="ARBA" id="ARBA00022679"/>
    </source>
</evidence>
<evidence type="ECO:0000256" key="3">
    <source>
        <dbReference type="ARBA" id="ARBA00022741"/>
    </source>
</evidence>
<dbReference type="AlphaFoldDB" id="A0A196SLI8"/>
<dbReference type="GO" id="GO:0052381">
    <property type="term" value="F:tRNA dimethylallyltransferase activity"/>
    <property type="evidence" value="ECO:0007669"/>
    <property type="project" value="InterPro"/>
</dbReference>
<dbReference type="GO" id="GO:0005739">
    <property type="term" value="C:mitochondrion"/>
    <property type="evidence" value="ECO:0007669"/>
    <property type="project" value="TreeGrafter"/>
</dbReference>
<dbReference type="InterPro" id="IPR013087">
    <property type="entry name" value="Znf_C2H2_type"/>
</dbReference>
<dbReference type="GO" id="GO:0008270">
    <property type="term" value="F:zinc ion binding"/>
    <property type="evidence" value="ECO:0007669"/>
    <property type="project" value="InterPro"/>
</dbReference>
<dbReference type="SMART" id="SM00451">
    <property type="entry name" value="ZnF_U1"/>
    <property type="match status" value="1"/>
</dbReference>
<keyword evidence="2 5" id="KW-0808">Transferase</keyword>
<evidence type="ECO:0000256" key="1">
    <source>
        <dbReference type="ARBA" id="ARBA00005842"/>
    </source>
</evidence>
<comment type="similarity">
    <text evidence="1 5">Belongs to the IPP transferase family.</text>
</comment>
<dbReference type="PROSITE" id="PS00028">
    <property type="entry name" value="ZINC_FINGER_C2H2_1"/>
    <property type="match status" value="1"/>
</dbReference>
<dbReference type="Gene3D" id="1.10.20.140">
    <property type="match status" value="1"/>
</dbReference>
<dbReference type="InterPro" id="IPR003604">
    <property type="entry name" value="Matrin/U1-like-C_Znf_C2H2"/>
</dbReference>
<dbReference type="InterPro" id="IPR036236">
    <property type="entry name" value="Znf_C2H2_sf"/>
</dbReference>
<evidence type="ECO:0000259" key="6">
    <source>
        <dbReference type="PROSITE" id="PS00028"/>
    </source>
</evidence>
<dbReference type="SUPFAM" id="SSF52540">
    <property type="entry name" value="P-loop containing nucleoside triphosphate hydrolases"/>
    <property type="match status" value="2"/>
</dbReference>
<evidence type="ECO:0000313" key="7">
    <source>
        <dbReference type="EMBL" id="OAO17925.1"/>
    </source>
</evidence>
<gene>
    <name evidence="7" type="ORF">AV274_0383</name>
</gene>
<protein>
    <submittedName>
        <fullName evidence="7">tRNA isopentenyltransferase</fullName>
    </submittedName>
</protein>
<evidence type="ECO:0000256" key="5">
    <source>
        <dbReference type="RuleBase" id="RU003785"/>
    </source>
</evidence>
<dbReference type="Pfam" id="PF12874">
    <property type="entry name" value="zf-met"/>
    <property type="match status" value="1"/>
</dbReference>
<dbReference type="PANTHER" id="PTHR11088">
    <property type="entry name" value="TRNA DIMETHYLALLYLTRANSFERASE"/>
    <property type="match status" value="1"/>
</dbReference>
<comment type="caution">
    <text evidence="7">The sequence shown here is derived from an EMBL/GenBank/DDBJ whole genome shotgun (WGS) entry which is preliminary data.</text>
</comment>
<organism evidence="7 8">
    <name type="scientific">Blastocystis sp. subtype 1 (strain ATCC 50177 / NandII)</name>
    <dbReference type="NCBI Taxonomy" id="478820"/>
    <lineage>
        <taxon>Eukaryota</taxon>
        <taxon>Sar</taxon>
        <taxon>Stramenopiles</taxon>
        <taxon>Bigyra</taxon>
        <taxon>Opalozoa</taxon>
        <taxon>Opalinata</taxon>
        <taxon>Blastocystidae</taxon>
        <taxon>Blastocystis</taxon>
    </lineage>
</organism>
<dbReference type="EMBL" id="LXWW01000013">
    <property type="protein sequence ID" value="OAO17925.1"/>
    <property type="molecule type" value="Genomic_DNA"/>
</dbReference>
<reference evidence="7 8" key="1">
    <citation type="submission" date="2016-05" db="EMBL/GenBank/DDBJ databases">
        <title>Nuclear genome of Blastocystis sp. subtype 1 NandII.</title>
        <authorList>
            <person name="Gentekaki E."/>
            <person name="Curtis B."/>
            <person name="Stairs C."/>
            <person name="Eme L."/>
            <person name="Herman E."/>
            <person name="Klimes V."/>
            <person name="Arias M.C."/>
            <person name="Elias M."/>
            <person name="Hilliou F."/>
            <person name="Klute M."/>
            <person name="Malik S.-B."/>
            <person name="Pightling A."/>
            <person name="Rachubinski R."/>
            <person name="Salas D."/>
            <person name="Schlacht A."/>
            <person name="Suga H."/>
            <person name="Archibald J."/>
            <person name="Ball S.G."/>
            <person name="Clark G."/>
            <person name="Dacks J."/>
            <person name="Van Der Giezen M."/>
            <person name="Tsaousis A."/>
            <person name="Roger A."/>
        </authorList>
    </citation>
    <scope>NUCLEOTIDE SEQUENCE [LARGE SCALE GENOMIC DNA]</scope>
    <source>
        <strain evidence="8">ATCC 50177 / NandII</strain>
    </source>
</reference>